<feature type="domain" description="Fibrinogen C-terminal" evidence="6">
    <location>
        <begin position="73"/>
        <end position="212"/>
    </location>
</feature>
<dbReference type="InterPro" id="IPR037579">
    <property type="entry name" value="FIB_ANG-like"/>
</dbReference>
<dbReference type="NCBIfam" id="NF040941">
    <property type="entry name" value="GGGWT_bact"/>
    <property type="match status" value="1"/>
</dbReference>
<evidence type="ECO:0000259" key="6">
    <source>
        <dbReference type="PROSITE" id="PS51406"/>
    </source>
</evidence>
<organism evidence="7 8">
    <name type="scientific">Limulus polyphemus</name>
    <name type="common">Atlantic horseshoe crab</name>
    <dbReference type="NCBI Taxonomy" id="6850"/>
    <lineage>
        <taxon>Eukaryota</taxon>
        <taxon>Metazoa</taxon>
        <taxon>Ecdysozoa</taxon>
        <taxon>Arthropoda</taxon>
        <taxon>Chelicerata</taxon>
        <taxon>Merostomata</taxon>
        <taxon>Xiphosura</taxon>
        <taxon>Limulidae</taxon>
        <taxon>Limulus</taxon>
    </lineage>
</organism>
<evidence type="ECO:0000256" key="5">
    <source>
        <dbReference type="SAM" id="SignalP"/>
    </source>
</evidence>
<evidence type="ECO:0000256" key="3">
    <source>
        <dbReference type="ARBA" id="ARBA00023157"/>
    </source>
</evidence>
<evidence type="ECO:0000256" key="4">
    <source>
        <dbReference type="ARBA" id="ARBA00023180"/>
    </source>
</evidence>
<evidence type="ECO:0000256" key="2">
    <source>
        <dbReference type="ARBA" id="ARBA00022525"/>
    </source>
</evidence>
<keyword evidence="2" id="KW-0964">Secreted</keyword>
<keyword evidence="3" id="KW-1015">Disulfide bond</keyword>
<evidence type="ECO:0000313" key="7">
    <source>
        <dbReference type="Proteomes" id="UP000694941"/>
    </source>
</evidence>
<protein>
    <submittedName>
        <fullName evidence="8">Techylectin-5B-like</fullName>
    </submittedName>
</protein>
<keyword evidence="7" id="KW-1185">Reference proteome</keyword>
<keyword evidence="5" id="KW-0732">Signal</keyword>
<dbReference type="InterPro" id="IPR002181">
    <property type="entry name" value="Fibrinogen_a/b/g_C_dom"/>
</dbReference>
<dbReference type="SMART" id="SM00186">
    <property type="entry name" value="FBG"/>
    <property type="match status" value="1"/>
</dbReference>
<feature type="signal peptide" evidence="5">
    <location>
        <begin position="1"/>
        <end position="29"/>
    </location>
</feature>
<sequence length="212" mass="24376">MKTSRDRNILFQIMCLGLIGILLSVSVAGEKSDVSRYDLNDILDALPTTVWGMINLAKEKLKGTLQTPENKPCVNTTMFTDCADLRLRGYVESNRIYSIWPRFLNEPIEVVCDMDTEGGGWTIIQRRGYYKENPQVFNRSWYQYSIGFGSLSEDFWLGNNKIFALTNHKDVELRVDLEDFSGKTAYAKFSYFVVLSERMKYQMFLGSYNGDA</sequence>
<dbReference type="GeneID" id="111084016"/>
<keyword evidence="4" id="KW-0325">Glycoprotein</keyword>
<name>A0ABM1RYP2_LIMPO</name>
<proteinExistence type="predicted"/>
<feature type="non-terminal residue" evidence="8">
    <location>
        <position position="212"/>
    </location>
</feature>
<dbReference type="Gene3D" id="3.90.215.10">
    <property type="entry name" value="Gamma Fibrinogen, chain A, domain 1"/>
    <property type="match status" value="1"/>
</dbReference>
<comment type="subcellular location">
    <subcellularLocation>
        <location evidence="1">Secreted</location>
    </subcellularLocation>
</comment>
<evidence type="ECO:0000256" key="1">
    <source>
        <dbReference type="ARBA" id="ARBA00004613"/>
    </source>
</evidence>
<evidence type="ECO:0000313" key="8">
    <source>
        <dbReference type="RefSeq" id="XP_022236497.1"/>
    </source>
</evidence>
<dbReference type="Proteomes" id="UP000694941">
    <property type="component" value="Unplaced"/>
</dbReference>
<dbReference type="SUPFAM" id="SSF56496">
    <property type="entry name" value="Fibrinogen C-terminal domain-like"/>
    <property type="match status" value="1"/>
</dbReference>
<gene>
    <name evidence="8" type="primary">LOC111084016</name>
</gene>
<reference evidence="8" key="1">
    <citation type="submission" date="2025-08" db="UniProtKB">
        <authorList>
            <consortium name="RefSeq"/>
        </authorList>
    </citation>
    <scope>IDENTIFICATION</scope>
    <source>
        <tissue evidence="8">Muscle</tissue>
    </source>
</reference>
<dbReference type="PROSITE" id="PS51406">
    <property type="entry name" value="FIBRINOGEN_C_2"/>
    <property type="match status" value="1"/>
</dbReference>
<accession>A0ABM1RYP2</accession>
<dbReference type="Pfam" id="PF00147">
    <property type="entry name" value="Fibrinogen_C"/>
    <property type="match status" value="1"/>
</dbReference>
<dbReference type="PANTHER" id="PTHR47221">
    <property type="entry name" value="FIBRINOGEN ALPHA CHAIN"/>
    <property type="match status" value="1"/>
</dbReference>
<dbReference type="InterPro" id="IPR036056">
    <property type="entry name" value="Fibrinogen-like_C"/>
</dbReference>
<dbReference type="RefSeq" id="XP_022236497.1">
    <property type="nucleotide sequence ID" value="XM_022380789.1"/>
</dbReference>
<dbReference type="PANTHER" id="PTHR47221:SF5">
    <property type="entry name" value="FIBRINOGEN C-TERMINAL DOMAIN-CONTAINING PROTEIN"/>
    <property type="match status" value="1"/>
</dbReference>
<dbReference type="InterPro" id="IPR014716">
    <property type="entry name" value="Fibrinogen_a/b/g_C_1"/>
</dbReference>
<feature type="chain" id="PRO_5045396026" evidence="5">
    <location>
        <begin position="30"/>
        <end position="212"/>
    </location>
</feature>